<evidence type="ECO:0000256" key="1">
    <source>
        <dbReference type="ARBA" id="ARBA00037999"/>
    </source>
</evidence>
<organism evidence="5 6">
    <name type="scientific">Asticcacaulis excentricus (strain ATCC 15261 / DSM 4724 / KCTC 12464 / NCIMB 9791 / VKM B-1370 / CB 48)</name>
    <dbReference type="NCBI Taxonomy" id="573065"/>
    <lineage>
        <taxon>Bacteria</taxon>
        <taxon>Pseudomonadati</taxon>
        <taxon>Pseudomonadota</taxon>
        <taxon>Alphaproteobacteria</taxon>
        <taxon>Caulobacterales</taxon>
        <taxon>Caulobacteraceae</taxon>
        <taxon>Asticcacaulis</taxon>
    </lineage>
</organism>
<evidence type="ECO:0000313" key="6">
    <source>
        <dbReference type="Proteomes" id="UP000001492"/>
    </source>
</evidence>
<dbReference type="SUPFAM" id="SSF53383">
    <property type="entry name" value="PLP-dependent transferases"/>
    <property type="match status" value="1"/>
</dbReference>
<dbReference type="EMBL" id="CP002395">
    <property type="protein sequence ID" value="ADU12110.1"/>
    <property type="molecule type" value="Genomic_DNA"/>
</dbReference>
<dbReference type="RefSeq" id="WP_013477944.1">
    <property type="nucleotide sequence ID" value="NC_014816.1"/>
</dbReference>
<dbReference type="NCBIfam" id="TIGR03588">
    <property type="entry name" value="PseC"/>
    <property type="match status" value="1"/>
</dbReference>
<feature type="active site" description="Proton acceptor" evidence="2">
    <location>
        <position position="192"/>
    </location>
</feature>
<reference evidence="6" key="1">
    <citation type="submission" date="2010-12" db="EMBL/GenBank/DDBJ databases">
        <title>Complete sequence of chromosome 1 of Asticcacaulis excentricus CB 48.</title>
        <authorList>
            <consortium name="US DOE Joint Genome Institute"/>
            <person name="Lucas S."/>
            <person name="Copeland A."/>
            <person name="Lapidus A."/>
            <person name="Cheng J.-F."/>
            <person name="Bruce D."/>
            <person name="Goodwin L."/>
            <person name="Pitluck S."/>
            <person name="Teshima H."/>
            <person name="Davenport K."/>
            <person name="Detter J.C."/>
            <person name="Han C."/>
            <person name="Tapia R."/>
            <person name="Land M."/>
            <person name="Hauser L."/>
            <person name="Jeffries C."/>
            <person name="Kyrpides N."/>
            <person name="Ivanova N."/>
            <person name="Ovchinnikova G."/>
            <person name="Brun Y.V."/>
            <person name="Woyke T."/>
        </authorList>
    </citation>
    <scope>NUCLEOTIDE SEQUENCE [LARGE SCALE GENOMIC DNA]</scope>
    <source>
        <strain evidence="6">ATCC 15261 / DSM 4724 / KCTC 12464 / NCIMB 9791 / VKM B-1370 / CB 48</strain>
    </source>
</reference>
<dbReference type="InterPro" id="IPR015424">
    <property type="entry name" value="PyrdxlP-dep_Trfase"/>
</dbReference>
<keyword evidence="3 4" id="KW-0663">Pyridoxal phosphate</keyword>
<evidence type="ECO:0000256" key="4">
    <source>
        <dbReference type="RuleBase" id="RU004508"/>
    </source>
</evidence>
<dbReference type="Pfam" id="PF01041">
    <property type="entry name" value="DegT_DnrJ_EryC1"/>
    <property type="match status" value="1"/>
</dbReference>
<dbReference type="InterPro" id="IPR020026">
    <property type="entry name" value="PseC"/>
</dbReference>
<dbReference type="PANTHER" id="PTHR30244:SF34">
    <property type="entry name" value="DTDP-4-AMINO-4,6-DIDEOXYGALACTOSE TRANSAMINASE"/>
    <property type="match status" value="1"/>
</dbReference>
<dbReference type="Gene3D" id="3.90.1150.10">
    <property type="entry name" value="Aspartate Aminotransferase, domain 1"/>
    <property type="match status" value="1"/>
</dbReference>
<dbReference type="InterPro" id="IPR015422">
    <property type="entry name" value="PyrdxlP-dep_Trfase_small"/>
</dbReference>
<dbReference type="GO" id="GO:0008483">
    <property type="term" value="F:transaminase activity"/>
    <property type="evidence" value="ECO:0007669"/>
    <property type="project" value="UniProtKB-KW"/>
</dbReference>
<comment type="similarity">
    <text evidence="1 4">Belongs to the DegT/DnrJ/EryC1 family.</text>
</comment>
<dbReference type="PANTHER" id="PTHR30244">
    <property type="entry name" value="TRANSAMINASE"/>
    <property type="match status" value="1"/>
</dbReference>
<dbReference type="GO" id="GO:0000271">
    <property type="term" value="P:polysaccharide biosynthetic process"/>
    <property type="evidence" value="ECO:0007669"/>
    <property type="project" value="TreeGrafter"/>
</dbReference>
<dbReference type="GO" id="GO:0030170">
    <property type="term" value="F:pyridoxal phosphate binding"/>
    <property type="evidence" value="ECO:0007669"/>
    <property type="project" value="TreeGrafter"/>
</dbReference>
<keyword evidence="6" id="KW-1185">Reference proteome</keyword>
<protein>
    <submittedName>
        <fullName evidence="5">UDP-4-keto-6-deoxy-N-acetylglucosamine 4-aminotransferase</fullName>
    </submittedName>
</protein>
<evidence type="ECO:0000256" key="2">
    <source>
        <dbReference type="PIRSR" id="PIRSR000390-1"/>
    </source>
</evidence>
<feature type="modified residue" description="N6-(pyridoxal phosphate)lysine" evidence="3">
    <location>
        <position position="192"/>
    </location>
</feature>
<keyword evidence="5" id="KW-0032">Aminotransferase</keyword>
<gene>
    <name evidence="5" type="ordered locus">Astex_0415</name>
</gene>
<evidence type="ECO:0000256" key="3">
    <source>
        <dbReference type="PIRSR" id="PIRSR000390-2"/>
    </source>
</evidence>
<proteinExistence type="inferred from homology"/>
<dbReference type="Gene3D" id="3.40.640.10">
    <property type="entry name" value="Type I PLP-dependent aspartate aminotransferase-like (Major domain)"/>
    <property type="match status" value="1"/>
</dbReference>
<dbReference type="KEGG" id="aex:Astex_0415"/>
<evidence type="ECO:0000313" key="5">
    <source>
        <dbReference type="EMBL" id="ADU12110.1"/>
    </source>
</evidence>
<keyword evidence="5" id="KW-0808">Transferase</keyword>
<name>E8RQ53_ASTEC</name>
<dbReference type="InterPro" id="IPR015421">
    <property type="entry name" value="PyrdxlP-dep_Trfase_major"/>
</dbReference>
<dbReference type="eggNOG" id="COG0399">
    <property type="taxonomic scope" value="Bacteria"/>
</dbReference>
<dbReference type="AlphaFoldDB" id="E8RQ53"/>
<dbReference type="Proteomes" id="UP000001492">
    <property type="component" value="Chromosome 1"/>
</dbReference>
<accession>E8RQ53</accession>
<dbReference type="STRING" id="573065.Astex_0415"/>
<dbReference type="InterPro" id="IPR000653">
    <property type="entry name" value="DegT/StrS_aminotransferase"/>
</dbReference>
<sequence>MTATPFLPYGRQSIADSDIEAVVEALRSDYLTTGPMVERFERELAATVGAKEAVVVANGTAALHLCMLAQDLTPSDVVIVPSITFAASANCVAYCGAQVVFADVDPLTGLITDETFEDALSLIGPQKRFAGVIPVHYAGRPVDISRISAVARARGAFVIEDACHALGSTGPQGPIGACAASDMANFSFHPVKTLTTGEGGAISTNDLERARRLRLLRSHGIERDPARFVGLGYGDGDENGAWVYEMQVLGFNYRLPDINCALGVAQLKRLPEFIKRRKALVAAYQAELAQSNLPVSWMAPAAGDDPVFHLFAPGIDFAAVGKTRAEVMAGLRERGIGTQVHYIPVHRQPYWQTRQLSPRALPGADAFYRSTLSLPLYPDMADGDPARVVEALKEVLA</sequence>
<dbReference type="PIRSF" id="PIRSF000390">
    <property type="entry name" value="PLP_StrS"/>
    <property type="match status" value="1"/>
</dbReference>
<dbReference type="CDD" id="cd00616">
    <property type="entry name" value="AHBA_syn"/>
    <property type="match status" value="1"/>
</dbReference>
<dbReference type="OrthoDB" id="9768668at2"/>
<dbReference type="HOGENOM" id="CLU_033332_0_3_5"/>